<evidence type="ECO:0000313" key="3">
    <source>
        <dbReference type="EMBL" id="SFP37873.1"/>
    </source>
</evidence>
<reference evidence="3 4" key="1">
    <citation type="submission" date="2016-10" db="EMBL/GenBank/DDBJ databases">
        <authorList>
            <person name="de Groot N.N."/>
        </authorList>
    </citation>
    <scope>NUCLEOTIDE SEQUENCE [LARGE SCALE GENOMIC DNA]</scope>
    <source>
        <strain evidence="3 4">CGMCC 1.9113</strain>
    </source>
</reference>
<dbReference type="InterPro" id="IPR002347">
    <property type="entry name" value="SDR_fam"/>
</dbReference>
<dbReference type="AlphaFoldDB" id="A0A1I5PUX6"/>
<dbReference type="InterPro" id="IPR036291">
    <property type="entry name" value="NAD(P)-bd_dom_sf"/>
</dbReference>
<dbReference type="PRINTS" id="PR00081">
    <property type="entry name" value="GDHRDH"/>
</dbReference>
<accession>A0A1I5PUX6</accession>
<dbReference type="PANTHER" id="PTHR42760:SF133">
    <property type="entry name" value="3-OXOACYL-[ACYL-CARRIER-PROTEIN] REDUCTASE"/>
    <property type="match status" value="1"/>
</dbReference>
<dbReference type="Proteomes" id="UP000199586">
    <property type="component" value="Unassembled WGS sequence"/>
</dbReference>
<evidence type="ECO:0000313" key="4">
    <source>
        <dbReference type="Proteomes" id="UP000199586"/>
    </source>
</evidence>
<dbReference type="PANTHER" id="PTHR42760">
    <property type="entry name" value="SHORT-CHAIN DEHYDROGENASES/REDUCTASES FAMILY MEMBER"/>
    <property type="match status" value="1"/>
</dbReference>
<organism evidence="3 4">
    <name type="scientific">Sphingomonas rubra</name>
    <dbReference type="NCBI Taxonomy" id="634430"/>
    <lineage>
        <taxon>Bacteria</taxon>
        <taxon>Pseudomonadati</taxon>
        <taxon>Pseudomonadota</taxon>
        <taxon>Alphaproteobacteria</taxon>
        <taxon>Sphingomonadales</taxon>
        <taxon>Sphingomonadaceae</taxon>
        <taxon>Sphingomonas</taxon>
    </lineage>
</organism>
<dbReference type="Gene3D" id="3.40.50.720">
    <property type="entry name" value="NAD(P)-binding Rossmann-like Domain"/>
    <property type="match status" value="1"/>
</dbReference>
<protein>
    <submittedName>
        <fullName evidence="3">Glucose 1-dehydrogenase</fullName>
    </submittedName>
</protein>
<name>A0A1I5PUX6_9SPHN</name>
<dbReference type="PRINTS" id="PR00080">
    <property type="entry name" value="SDRFAMILY"/>
</dbReference>
<proteinExistence type="inferred from homology"/>
<dbReference type="EMBL" id="FOXP01000001">
    <property type="protein sequence ID" value="SFP37873.1"/>
    <property type="molecule type" value="Genomic_DNA"/>
</dbReference>
<keyword evidence="4" id="KW-1185">Reference proteome</keyword>
<dbReference type="STRING" id="634430.SAMN04488241_101250"/>
<dbReference type="SUPFAM" id="SSF51735">
    <property type="entry name" value="NAD(P)-binding Rossmann-fold domains"/>
    <property type="match status" value="1"/>
</dbReference>
<sequence length="272" mass="28135">MGAARLRDMTDIAPSPVAIVTGGESGIGAACVVALARTGTRVVFTYFKDVAAAAHVRDEAGGEAHALPVQCDVGDEQQVEALFAAAEKAFGRVTRLVNSAGLNMSGVRLVDMPLAQFDRVLHADLIGPFLTCRRFAQALTKLGKGQGNGQGGRIVNISSIHERAPRAGGVDYDAAKGGLAQLTATLALELAPQRIAVNGVAPGMILTPMNQHAVDDVAYRRKLEANIPWGRAGTPDEVAALVAFLLSPAADYITGTTVTIDGALSLTVAQGA</sequence>
<dbReference type="Pfam" id="PF13561">
    <property type="entry name" value="adh_short_C2"/>
    <property type="match status" value="1"/>
</dbReference>
<dbReference type="GO" id="GO:0016616">
    <property type="term" value="F:oxidoreductase activity, acting on the CH-OH group of donors, NAD or NADP as acceptor"/>
    <property type="evidence" value="ECO:0007669"/>
    <property type="project" value="TreeGrafter"/>
</dbReference>
<keyword evidence="2" id="KW-0560">Oxidoreductase</keyword>
<evidence type="ECO:0000256" key="2">
    <source>
        <dbReference type="ARBA" id="ARBA00023002"/>
    </source>
</evidence>
<dbReference type="FunFam" id="3.40.50.720:FF:000084">
    <property type="entry name" value="Short-chain dehydrogenase reductase"/>
    <property type="match status" value="1"/>
</dbReference>
<evidence type="ECO:0000256" key="1">
    <source>
        <dbReference type="ARBA" id="ARBA00006484"/>
    </source>
</evidence>
<gene>
    <name evidence="3" type="ORF">SAMN04488241_101250</name>
</gene>
<comment type="similarity">
    <text evidence="1">Belongs to the short-chain dehydrogenases/reductases (SDR) family.</text>
</comment>